<dbReference type="SMART" id="SM00563">
    <property type="entry name" value="PlsC"/>
    <property type="match status" value="1"/>
</dbReference>
<feature type="transmembrane region" description="Helical" evidence="1">
    <location>
        <begin position="403"/>
        <end position="422"/>
    </location>
</feature>
<dbReference type="GO" id="GO:0004366">
    <property type="term" value="F:glycerol-3-phosphate O-acyltransferase activity"/>
    <property type="evidence" value="ECO:0007669"/>
    <property type="project" value="TreeGrafter"/>
</dbReference>
<dbReference type="InParanoid" id="G7E2W7"/>
<proteinExistence type="predicted"/>
<protein>
    <recommendedName>
        <fullName evidence="2">Phospholipid/glycerol acyltransferase domain-containing protein</fullName>
    </recommendedName>
</protein>
<dbReference type="HOGENOM" id="CLU_026175_0_0_1"/>
<keyword evidence="1" id="KW-0472">Membrane</keyword>
<keyword evidence="1" id="KW-1133">Transmembrane helix</keyword>
<dbReference type="AlphaFoldDB" id="G7E2W7"/>
<dbReference type="STRING" id="764103.G7E2W7"/>
<dbReference type="OrthoDB" id="1044435at2759"/>
<gene>
    <name evidence="3" type="primary">Mo03823</name>
    <name evidence="3" type="ORF">E5Q_03823</name>
</gene>
<sequence length="505" mass="55990">MPFGPTHSIILQLAQWSVTSFFSESVTMGEENVPTDDGLIVCTNHWNMTVDPAVLSVLFPHGRRMHYWAKDSLFKNKVGAAILYDAGNIPVDRKNKNNQLLFAGTFDVLKLNECVSIFPEGTSYTEPQIRAIKDGASWVALEYAKNLRDQGSKDSHGTTIGGIKHPKIAVAGINYTDKSKYRSRVIMQFGETIDVEPYIDDFLKDPKPTVKRLTDRLQGSLRSLTVNAPDWDIMNAAKGARYLLYPAEADLPLRQYQRVSQALIDFLSAPKAAAKTSELKQILVDYDAALKKAGLSHNQLADYGLPSSLDPTRPIDTPTRVAALTQLVGSTLASLVRLPFFIPPLIFHLPVYTAGKLTLKYINSKEEESFAQNKVLICMIMLLVSYPVLFLLIWSIWLPSKVGAVLSFGLVWAFAHFHVAMIDDNYAHFKRLTTSWVVLSGVWLPEASGQAAQGNPIRAALLARSRAIVKLREALANADDLVPLLKQTGARSRYLPATPTHVKSE</sequence>
<dbReference type="RefSeq" id="XP_014571165.1">
    <property type="nucleotide sequence ID" value="XM_014715679.1"/>
</dbReference>
<dbReference type="InterPro" id="IPR052744">
    <property type="entry name" value="GPAT/DAPAT"/>
</dbReference>
<dbReference type="Pfam" id="PF01553">
    <property type="entry name" value="Acyltransferase"/>
    <property type="match status" value="1"/>
</dbReference>
<dbReference type="GO" id="GO:0016287">
    <property type="term" value="F:glycerone-phosphate O-acyltransferase activity"/>
    <property type="evidence" value="ECO:0007669"/>
    <property type="project" value="TreeGrafter"/>
</dbReference>
<dbReference type="InterPro" id="IPR002123">
    <property type="entry name" value="Plipid/glycerol_acylTrfase"/>
</dbReference>
<keyword evidence="1" id="KW-0812">Transmembrane</keyword>
<accession>G7E2W7</accession>
<organism evidence="3 4">
    <name type="scientific">Mixia osmundae (strain CBS 9802 / IAM 14324 / JCM 22182 / KY 12970)</name>
    <dbReference type="NCBI Taxonomy" id="764103"/>
    <lineage>
        <taxon>Eukaryota</taxon>
        <taxon>Fungi</taxon>
        <taxon>Dikarya</taxon>
        <taxon>Basidiomycota</taxon>
        <taxon>Pucciniomycotina</taxon>
        <taxon>Mixiomycetes</taxon>
        <taxon>Mixiales</taxon>
        <taxon>Mixiaceae</taxon>
        <taxon>Mixia</taxon>
    </lineage>
</organism>
<feature type="domain" description="Phospholipid/glycerol acyltransferase" evidence="2">
    <location>
        <begin position="39"/>
        <end position="176"/>
    </location>
</feature>
<dbReference type="eggNOG" id="ENOG502QY9M">
    <property type="taxonomic scope" value="Eukaryota"/>
</dbReference>
<dbReference type="PANTHER" id="PTHR31605:SF0">
    <property type="entry name" value="GLYCEROL-3-PHOSPHATE O-ACYLTRANSFERASE 1"/>
    <property type="match status" value="1"/>
</dbReference>
<feature type="transmembrane region" description="Helical" evidence="1">
    <location>
        <begin position="375"/>
        <end position="397"/>
    </location>
</feature>
<evidence type="ECO:0000256" key="1">
    <source>
        <dbReference type="SAM" id="Phobius"/>
    </source>
</evidence>
<evidence type="ECO:0000313" key="4">
    <source>
        <dbReference type="Proteomes" id="UP000009131"/>
    </source>
</evidence>
<dbReference type="OMA" id="PENPWID"/>
<comment type="caution">
    <text evidence="3">The sequence shown here is derived from an EMBL/GenBank/DDBJ whole genome shotgun (WGS) entry which is preliminary data.</text>
</comment>
<dbReference type="SUPFAM" id="SSF69593">
    <property type="entry name" value="Glycerol-3-phosphate (1)-acyltransferase"/>
    <property type="match status" value="1"/>
</dbReference>
<evidence type="ECO:0000313" key="3">
    <source>
        <dbReference type="EMBL" id="GAA97148.1"/>
    </source>
</evidence>
<dbReference type="Proteomes" id="UP000009131">
    <property type="component" value="Unassembled WGS sequence"/>
</dbReference>
<dbReference type="PANTHER" id="PTHR31605">
    <property type="entry name" value="GLYCEROL-3-PHOSPHATE O-ACYLTRANSFERASE 1"/>
    <property type="match status" value="1"/>
</dbReference>
<dbReference type="GO" id="GO:0008654">
    <property type="term" value="P:phospholipid biosynthetic process"/>
    <property type="evidence" value="ECO:0007669"/>
    <property type="project" value="TreeGrafter"/>
</dbReference>
<reference evidence="3 4" key="2">
    <citation type="journal article" date="2012" name="Open Biol.">
        <title>Characteristics of nucleosomes and linker DNA regions on the genome of the basidiomycete Mixia osmundae revealed by mono- and dinucleosome mapping.</title>
        <authorList>
            <person name="Nishida H."/>
            <person name="Kondo S."/>
            <person name="Matsumoto T."/>
            <person name="Suzuki Y."/>
            <person name="Yoshikawa H."/>
            <person name="Taylor T.D."/>
            <person name="Sugiyama J."/>
        </authorList>
    </citation>
    <scope>NUCLEOTIDE SEQUENCE [LARGE SCALE GENOMIC DNA]</scope>
    <source>
        <strain evidence="4">CBS 9802 / IAM 14324 / JCM 22182 / KY 12970</strain>
    </source>
</reference>
<name>G7E2W7_MIXOS</name>
<evidence type="ECO:0000259" key="2">
    <source>
        <dbReference type="SMART" id="SM00563"/>
    </source>
</evidence>
<feature type="transmembrane region" description="Helical" evidence="1">
    <location>
        <begin position="335"/>
        <end position="354"/>
    </location>
</feature>
<reference evidence="3 4" key="1">
    <citation type="journal article" date="2011" name="J. Gen. Appl. Microbiol.">
        <title>Draft genome sequencing of the enigmatic basidiomycete Mixia osmundae.</title>
        <authorList>
            <person name="Nishida H."/>
            <person name="Nagatsuka Y."/>
            <person name="Sugiyama J."/>
        </authorList>
    </citation>
    <scope>NUCLEOTIDE SEQUENCE [LARGE SCALE GENOMIC DNA]</scope>
    <source>
        <strain evidence="4">CBS 9802 / IAM 14324 / JCM 22182 / KY 12970</strain>
    </source>
</reference>
<dbReference type="EMBL" id="BABT02000117">
    <property type="protein sequence ID" value="GAA97148.1"/>
    <property type="molecule type" value="Genomic_DNA"/>
</dbReference>
<keyword evidence="4" id="KW-1185">Reference proteome</keyword>